<dbReference type="SUPFAM" id="SSF55347">
    <property type="entry name" value="Glyceraldehyde-3-phosphate dehydrogenase-like, C-terminal domain"/>
    <property type="match status" value="1"/>
</dbReference>
<dbReference type="InterPro" id="IPR055170">
    <property type="entry name" value="GFO_IDH_MocA-like_dom"/>
</dbReference>
<evidence type="ECO:0000256" key="4">
    <source>
        <dbReference type="ARBA" id="ARBA00042988"/>
    </source>
</evidence>
<keyword evidence="2" id="KW-0560">Oxidoreductase</keyword>
<name>A0A1X6N1Z5_9APHY</name>
<evidence type="ECO:0000256" key="5">
    <source>
        <dbReference type="ARBA" id="ARBA00049233"/>
    </source>
</evidence>
<dbReference type="InterPro" id="IPR000683">
    <property type="entry name" value="Gfo/Idh/MocA-like_OxRdtase_N"/>
</dbReference>
<protein>
    <recommendedName>
        <fullName evidence="3">D-xylose 1-dehydrogenase (NADP(+), D-xylono-1,5-lactone-forming)</fullName>
        <ecNumber evidence="3">1.1.1.179</ecNumber>
    </recommendedName>
    <alternativeName>
        <fullName evidence="4">D-xylose-NADP dehydrogenase</fullName>
    </alternativeName>
</protein>
<reference evidence="8 9" key="1">
    <citation type="submission" date="2017-04" db="EMBL/GenBank/DDBJ databases">
        <title>Genome Sequence of the Model Brown-Rot Fungus Postia placenta SB12.</title>
        <authorList>
            <consortium name="DOE Joint Genome Institute"/>
            <person name="Gaskell J."/>
            <person name="Kersten P."/>
            <person name="Larrondo L.F."/>
            <person name="Canessa P."/>
            <person name="Martinez D."/>
            <person name="Hibbett D."/>
            <person name="Schmoll M."/>
            <person name="Kubicek C.P."/>
            <person name="Martinez A.T."/>
            <person name="Yadav J."/>
            <person name="Master E."/>
            <person name="Magnuson J.K."/>
            <person name="James T."/>
            <person name="Yaver D."/>
            <person name="Berka R."/>
            <person name="Labutti K."/>
            <person name="Lipzen A."/>
            <person name="Aerts A."/>
            <person name="Barry K."/>
            <person name="Henrissat B."/>
            <person name="Blanchette R."/>
            <person name="Grigoriev I."/>
            <person name="Cullen D."/>
        </authorList>
    </citation>
    <scope>NUCLEOTIDE SEQUENCE [LARGE SCALE GENOMIC DNA]</scope>
    <source>
        <strain evidence="8 9">MAD-698-R-SB12</strain>
    </source>
</reference>
<accession>A0A1X6N1Z5</accession>
<evidence type="ECO:0000259" key="7">
    <source>
        <dbReference type="Pfam" id="PF22725"/>
    </source>
</evidence>
<dbReference type="Gene3D" id="3.30.360.10">
    <property type="entry name" value="Dihydrodipicolinate Reductase, domain 2"/>
    <property type="match status" value="1"/>
</dbReference>
<dbReference type="Proteomes" id="UP000194127">
    <property type="component" value="Unassembled WGS sequence"/>
</dbReference>
<dbReference type="EMBL" id="KZ110596">
    <property type="protein sequence ID" value="OSX62645.1"/>
    <property type="molecule type" value="Genomic_DNA"/>
</dbReference>
<evidence type="ECO:0000259" key="6">
    <source>
        <dbReference type="Pfam" id="PF01408"/>
    </source>
</evidence>
<dbReference type="AlphaFoldDB" id="A0A1X6N1Z5"/>
<dbReference type="GO" id="GO:0047837">
    <property type="term" value="F:D-xylose 1-dehydrogenase (NADP+) activity"/>
    <property type="evidence" value="ECO:0007669"/>
    <property type="project" value="UniProtKB-EC"/>
</dbReference>
<evidence type="ECO:0000313" key="8">
    <source>
        <dbReference type="EMBL" id="OSX62645.1"/>
    </source>
</evidence>
<dbReference type="GeneID" id="36327623"/>
<sequence length="396" mass="44009">MSGLFSFLKRIRNINSPPNVPAKNADALRFGILGAARIAPNALIIPAISHPDVVVLAVASRDASKASAYAKKHRISKVYSGDDCYQAVLDDPDIDVVYIPLPNGLHYEWTMRALSSGKHVLVEKPMADTPQEAQQMIELAASKNLVLLEAIHYTFHPATHRVKELLDSGELGKITGIRADFAVPDAPHGIFFLKDDVRFKYDLGGGATMDMGVYPLSAVRFFTASEPVKVSSARAVGHAADPARIDREMTARLMLQSSIEAETYADFGMSGWGPFHIFPRLLKASVHVECERGALEYFNYPLAHVFHSIKIKPQGGKERVEKAYRFADGRGQDWWSSYRYQLEAFVEQVRGRAPHYWPEADDPVRQLQWVEGIYAAADMPARPASELYSPSHDFAV</sequence>
<dbReference type="OrthoDB" id="64915at2759"/>
<dbReference type="EC" id="1.1.1.179" evidence="3"/>
<dbReference type="RefSeq" id="XP_024339439.1">
    <property type="nucleotide sequence ID" value="XM_024482674.1"/>
</dbReference>
<dbReference type="Pfam" id="PF01408">
    <property type="entry name" value="GFO_IDH_MocA"/>
    <property type="match status" value="1"/>
</dbReference>
<dbReference type="PANTHER" id="PTHR22604">
    <property type="entry name" value="OXIDOREDUCTASES"/>
    <property type="match status" value="1"/>
</dbReference>
<keyword evidence="9" id="KW-1185">Reference proteome</keyword>
<comment type="catalytic activity">
    <reaction evidence="5">
        <text>D-xylose + NADP(+) = D-xylono-1,5-lactone + NADPH + H(+)</text>
        <dbReference type="Rhea" id="RHEA:22000"/>
        <dbReference type="ChEBI" id="CHEBI:15378"/>
        <dbReference type="ChEBI" id="CHEBI:15867"/>
        <dbReference type="ChEBI" id="CHEBI:53455"/>
        <dbReference type="ChEBI" id="CHEBI:57783"/>
        <dbReference type="ChEBI" id="CHEBI:58349"/>
        <dbReference type="EC" id="1.1.1.179"/>
    </reaction>
</comment>
<dbReference type="GO" id="GO:0000166">
    <property type="term" value="F:nucleotide binding"/>
    <property type="evidence" value="ECO:0007669"/>
    <property type="project" value="InterPro"/>
</dbReference>
<feature type="domain" description="Gfo/Idh/MocA-like oxidoreductase N-terminal" evidence="6">
    <location>
        <begin position="28"/>
        <end position="147"/>
    </location>
</feature>
<evidence type="ECO:0000313" key="9">
    <source>
        <dbReference type="Proteomes" id="UP000194127"/>
    </source>
</evidence>
<dbReference type="Gene3D" id="3.40.50.720">
    <property type="entry name" value="NAD(P)-binding Rossmann-like Domain"/>
    <property type="match status" value="1"/>
</dbReference>
<dbReference type="InterPro" id="IPR050984">
    <property type="entry name" value="Gfo/Idh/MocA_domain"/>
</dbReference>
<dbReference type="PANTHER" id="PTHR22604:SF105">
    <property type="entry name" value="TRANS-1,2-DIHYDROBENZENE-1,2-DIOL DEHYDROGENASE"/>
    <property type="match status" value="1"/>
</dbReference>
<evidence type="ECO:0000256" key="3">
    <source>
        <dbReference type="ARBA" id="ARBA00038984"/>
    </source>
</evidence>
<organism evidence="8 9">
    <name type="scientific">Postia placenta MAD-698-R-SB12</name>
    <dbReference type="NCBI Taxonomy" id="670580"/>
    <lineage>
        <taxon>Eukaryota</taxon>
        <taxon>Fungi</taxon>
        <taxon>Dikarya</taxon>
        <taxon>Basidiomycota</taxon>
        <taxon>Agaricomycotina</taxon>
        <taxon>Agaricomycetes</taxon>
        <taxon>Polyporales</taxon>
        <taxon>Adustoporiaceae</taxon>
        <taxon>Rhodonia</taxon>
    </lineage>
</organism>
<comment type="similarity">
    <text evidence="1">Belongs to the Gfo/Idh/MocA family.</text>
</comment>
<dbReference type="SUPFAM" id="SSF51735">
    <property type="entry name" value="NAD(P)-binding Rossmann-fold domains"/>
    <property type="match status" value="1"/>
</dbReference>
<dbReference type="InterPro" id="IPR036291">
    <property type="entry name" value="NAD(P)-bd_dom_sf"/>
</dbReference>
<proteinExistence type="inferred from homology"/>
<feature type="domain" description="GFO/IDH/MocA-like oxidoreductase" evidence="7">
    <location>
        <begin position="160"/>
        <end position="270"/>
    </location>
</feature>
<dbReference type="STRING" id="670580.A0A1X6N1Z5"/>
<dbReference type="Pfam" id="PF22725">
    <property type="entry name" value="GFO_IDH_MocA_C3"/>
    <property type="match status" value="1"/>
</dbReference>
<gene>
    <name evidence="8" type="ORF">POSPLADRAFT_1074186</name>
</gene>
<evidence type="ECO:0000256" key="2">
    <source>
        <dbReference type="ARBA" id="ARBA00023002"/>
    </source>
</evidence>
<evidence type="ECO:0000256" key="1">
    <source>
        <dbReference type="ARBA" id="ARBA00010928"/>
    </source>
</evidence>